<comment type="caution">
    <text evidence="2">The sequence shown here is derived from an EMBL/GenBank/DDBJ whole genome shotgun (WGS) entry which is preliminary data.</text>
</comment>
<evidence type="ECO:0000313" key="3">
    <source>
        <dbReference type="Proteomes" id="UP001381693"/>
    </source>
</evidence>
<accession>A0AAN9A6V4</accession>
<evidence type="ECO:0000256" key="1">
    <source>
        <dbReference type="SAM" id="SignalP"/>
    </source>
</evidence>
<feature type="signal peptide" evidence="1">
    <location>
        <begin position="1"/>
        <end position="23"/>
    </location>
</feature>
<gene>
    <name evidence="2" type="ORF">SK128_020729</name>
</gene>
<dbReference type="AlphaFoldDB" id="A0AAN9A6V4"/>
<feature type="chain" id="PRO_5042999918" evidence="1">
    <location>
        <begin position="24"/>
        <end position="281"/>
    </location>
</feature>
<keyword evidence="3" id="KW-1185">Reference proteome</keyword>
<evidence type="ECO:0000313" key="2">
    <source>
        <dbReference type="EMBL" id="KAK7072007.1"/>
    </source>
</evidence>
<proteinExistence type="predicted"/>
<sequence>MTNPTNPYLSLLMVLAIFSRAVSYNISISSTKYKSDLLIASDNNAKYIKLRKEADEDEGSQSNYKHNINLQNAKEHKTGFENQPDDTHVSSTCVYYENKLALFEEKVSWLLDNALAAYLNPLERENPSSKPLAKNSFILYNNTNDQHTISENIIKLENNIAAKYFGPDVNNRVDATGKSQSRNAFNANGAFQNQTLSRSPRSCGGSFIIFPFLVFLIAGLSSSSSKLHRKRSSETSMKHDDIKRKRHMTTKAILNILSSIMNSNMISYVNALTNHEDNAEI</sequence>
<name>A0AAN9A6V4_HALRR</name>
<dbReference type="EMBL" id="JAXCGZ010013750">
    <property type="protein sequence ID" value="KAK7072007.1"/>
    <property type="molecule type" value="Genomic_DNA"/>
</dbReference>
<organism evidence="2 3">
    <name type="scientific">Halocaridina rubra</name>
    <name type="common">Hawaiian red shrimp</name>
    <dbReference type="NCBI Taxonomy" id="373956"/>
    <lineage>
        <taxon>Eukaryota</taxon>
        <taxon>Metazoa</taxon>
        <taxon>Ecdysozoa</taxon>
        <taxon>Arthropoda</taxon>
        <taxon>Crustacea</taxon>
        <taxon>Multicrustacea</taxon>
        <taxon>Malacostraca</taxon>
        <taxon>Eumalacostraca</taxon>
        <taxon>Eucarida</taxon>
        <taxon>Decapoda</taxon>
        <taxon>Pleocyemata</taxon>
        <taxon>Caridea</taxon>
        <taxon>Atyoidea</taxon>
        <taxon>Atyidae</taxon>
        <taxon>Halocaridina</taxon>
    </lineage>
</organism>
<dbReference type="Proteomes" id="UP001381693">
    <property type="component" value="Unassembled WGS sequence"/>
</dbReference>
<reference evidence="2 3" key="1">
    <citation type="submission" date="2023-11" db="EMBL/GenBank/DDBJ databases">
        <title>Halocaridina rubra genome assembly.</title>
        <authorList>
            <person name="Smith C."/>
        </authorList>
    </citation>
    <scope>NUCLEOTIDE SEQUENCE [LARGE SCALE GENOMIC DNA]</scope>
    <source>
        <strain evidence="2">EP-1</strain>
        <tissue evidence="2">Whole</tissue>
    </source>
</reference>
<protein>
    <submittedName>
        <fullName evidence="2">Uncharacterized protein</fullName>
    </submittedName>
</protein>
<keyword evidence="1" id="KW-0732">Signal</keyword>